<dbReference type="OrthoDB" id="8033832at2759"/>
<evidence type="ECO:0000313" key="2">
    <source>
        <dbReference type="EMBL" id="PHH80440.1"/>
    </source>
</evidence>
<accession>A0A2C5ZKW1</accession>
<proteinExistence type="predicted"/>
<name>A0A2C5ZKW1_9HYPO</name>
<sequence>MAPLILHNVPDDECYVGEDGLKRPYAMIFPQHEGHTTGTRSRRSALETGSFGKSSRRSRSRPGTPGRARENPTLANADRMFGEWVSGQNAAAAASAATSSARRSSNNGNDDVASKDQQQQQQQCPESVPVEMILRGYKSSLQQYAAIARYEALAGMILEDYARDPPASQRRYKSELRDPALTRNTRLTDQERALVSRAACGEHWVKVTFASLEAAHAAAHASPQSILGYLVYAEPYHQLPPARDEACPERDPLEENLPQRHGHHGSNHHRHQSSGKAPGASSNTNMPSMVRSRLLDLSPATSRTSSQTVDSGTLSASQANTESTATVTDTADAPAPDTPFCRRIPTARRINLLPAEQALLPQPSVAQRLISNIPFLRWFGGSMIGSEVPRLETGDFDWAHASLYWKFIWWMDATFGLFGGDICSTCDKDD</sequence>
<protein>
    <submittedName>
        <fullName evidence="2">Uncharacterized protein</fullName>
    </submittedName>
</protein>
<organism evidence="2 3">
    <name type="scientific">Ophiocordyceps australis</name>
    <dbReference type="NCBI Taxonomy" id="1399860"/>
    <lineage>
        <taxon>Eukaryota</taxon>
        <taxon>Fungi</taxon>
        <taxon>Dikarya</taxon>
        <taxon>Ascomycota</taxon>
        <taxon>Pezizomycotina</taxon>
        <taxon>Sordariomycetes</taxon>
        <taxon>Hypocreomycetidae</taxon>
        <taxon>Hypocreales</taxon>
        <taxon>Ophiocordycipitaceae</taxon>
        <taxon>Ophiocordyceps</taxon>
    </lineage>
</organism>
<feature type="compositionally biased region" description="Polar residues" evidence="1">
    <location>
        <begin position="299"/>
        <end position="323"/>
    </location>
</feature>
<feature type="compositionally biased region" description="Low complexity" evidence="1">
    <location>
        <begin position="95"/>
        <end position="105"/>
    </location>
</feature>
<feature type="compositionally biased region" description="Basic and acidic residues" evidence="1">
    <location>
        <begin position="242"/>
        <end position="253"/>
    </location>
</feature>
<keyword evidence="3" id="KW-1185">Reference proteome</keyword>
<evidence type="ECO:0000256" key="1">
    <source>
        <dbReference type="SAM" id="MobiDB-lite"/>
    </source>
</evidence>
<gene>
    <name evidence="2" type="ORF">CDD82_1739</name>
</gene>
<feature type="compositionally biased region" description="Low complexity" evidence="1">
    <location>
        <begin position="324"/>
        <end position="339"/>
    </location>
</feature>
<comment type="caution">
    <text evidence="2">The sequence shown here is derived from an EMBL/GenBank/DDBJ whole genome shotgun (WGS) entry which is preliminary data.</text>
</comment>
<reference evidence="2 3" key="1">
    <citation type="submission" date="2017-06" db="EMBL/GenBank/DDBJ databases">
        <title>Ant-infecting Ophiocordyceps genomes reveal a high diversity of potential behavioral manipulation genes and a possible major role for enterotoxins.</title>
        <authorList>
            <person name="De Bekker C."/>
            <person name="Evans H.C."/>
            <person name="Brachmann A."/>
            <person name="Hughes D.P."/>
        </authorList>
    </citation>
    <scope>NUCLEOTIDE SEQUENCE [LARGE SCALE GENOMIC DNA]</scope>
    <source>
        <strain evidence="2 3">1348a</strain>
    </source>
</reference>
<feature type="region of interest" description="Disordered" evidence="1">
    <location>
        <begin position="32"/>
        <end position="75"/>
    </location>
</feature>
<dbReference type="AlphaFoldDB" id="A0A2C5ZKW1"/>
<feature type="compositionally biased region" description="Basic residues" evidence="1">
    <location>
        <begin position="260"/>
        <end position="273"/>
    </location>
</feature>
<evidence type="ECO:0000313" key="3">
    <source>
        <dbReference type="Proteomes" id="UP000224854"/>
    </source>
</evidence>
<feature type="region of interest" description="Disordered" evidence="1">
    <location>
        <begin position="95"/>
        <end position="125"/>
    </location>
</feature>
<dbReference type="EMBL" id="NJEU01000155">
    <property type="protein sequence ID" value="PHH80440.1"/>
    <property type="molecule type" value="Genomic_DNA"/>
</dbReference>
<dbReference type="Gene3D" id="3.30.70.330">
    <property type="match status" value="1"/>
</dbReference>
<dbReference type="InterPro" id="IPR012677">
    <property type="entry name" value="Nucleotide-bd_a/b_plait_sf"/>
</dbReference>
<feature type="region of interest" description="Disordered" evidence="1">
    <location>
        <begin position="241"/>
        <end position="341"/>
    </location>
</feature>
<dbReference type="Proteomes" id="UP000224854">
    <property type="component" value="Unassembled WGS sequence"/>
</dbReference>